<keyword evidence="2" id="KW-1185">Reference proteome</keyword>
<dbReference type="AlphaFoldDB" id="A0AAD6UWL0"/>
<reference evidence="1" key="1">
    <citation type="submission" date="2023-03" db="EMBL/GenBank/DDBJ databases">
        <title>Massive genome expansion in bonnet fungi (Mycena s.s.) driven by repeated elements and novel gene families across ecological guilds.</title>
        <authorList>
            <consortium name="Lawrence Berkeley National Laboratory"/>
            <person name="Harder C.B."/>
            <person name="Miyauchi S."/>
            <person name="Viragh M."/>
            <person name="Kuo A."/>
            <person name="Thoen E."/>
            <person name="Andreopoulos B."/>
            <person name="Lu D."/>
            <person name="Skrede I."/>
            <person name="Drula E."/>
            <person name="Henrissat B."/>
            <person name="Morin E."/>
            <person name="Kohler A."/>
            <person name="Barry K."/>
            <person name="LaButti K."/>
            <person name="Morin E."/>
            <person name="Salamov A."/>
            <person name="Lipzen A."/>
            <person name="Mereny Z."/>
            <person name="Hegedus B."/>
            <person name="Baldrian P."/>
            <person name="Stursova M."/>
            <person name="Weitz H."/>
            <person name="Taylor A."/>
            <person name="Grigoriev I.V."/>
            <person name="Nagy L.G."/>
            <person name="Martin F."/>
            <person name="Kauserud H."/>
        </authorList>
    </citation>
    <scope>NUCLEOTIDE SEQUENCE</scope>
    <source>
        <strain evidence="1">9144</strain>
    </source>
</reference>
<evidence type="ECO:0000313" key="1">
    <source>
        <dbReference type="EMBL" id="KAJ7191892.1"/>
    </source>
</evidence>
<protein>
    <submittedName>
        <fullName evidence="1">Uncharacterized protein</fullName>
    </submittedName>
</protein>
<feature type="non-terminal residue" evidence="1">
    <location>
        <position position="66"/>
    </location>
</feature>
<organism evidence="1 2">
    <name type="scientific">Mycena pura</name>
    <dbReference type="NCBI Taxonomy" id="153505"/>
    <lineage>
        <taxon>Eukaryota</taxon>
        <taxon>Fungi</taxon>
        <taxon>Dikarya</taxon>
        <taxon>Basidiomycota</taxon>
        <taxon>Agaricomycotina</taxon>
        <taxon>Agaricomycetes</taxon>
        <taxon>Agaricomycetidae</taxon>
        <taxon>Agaricales</taxon>
        <taxon>Marasmiineae</taxon>
        <taxon>Mycenaceae</taxon>
        <taxon>Mycena</taxon>
    </lineage>
</organism>
<comment type="caution">
    <text evidence="1">The sequence shown here is derived from an EMBL/GenBank/DDBJ whole genome shotgun (WGS) entry which is preliminary data.</text>
</comment>
<accession>A0AAD6UWL0</accession>
<feature type="non-terminal residue" evidence="1">
    <location>
        <position position="1"/>
    </location>
</feature>
<evidence type="ECO:0000313" key="2">
    <source>
        <dbReference type="Proteomes" id="UP001219525"/>
    </source>
</evidence>
<name>A0AAD6UWL0_9AGAR</name>
<gene>
    <name evidence="1" type="ORF">GGX14DRAFT_337165</name>
</gene>
<proteinExistence type="predicted"/>
<sequence>NNDTLVEAIEQRCCERNIKFSAQNSRLRCMPHTVHLAVMQLPEAICAVEKSSKTRASPYQESVTVP</sequence>
<dbReference type="EMBL" id="JARJCW010000127">
    <property type="protein sequence ID" value="KAJ7191892.1"/>
    <property type="molecule type" value="Genomic_DNA"/>
</dbReference>
<dbReference type="Proteomes" id="UP001219525">
    <property type="component" value="Unassembled WGS sequence"/>
</dbReference>